<proteinExistence type="predicted"/>
<evidence type="ECO:0000313" key="2">
    <source>
        <dbReference type="Proteomes" id="UP001428341"/>
    </source>
</evidence>
<gene>
    <name evidence="1" type="ORF">WN944_028706</name>
</gene>
<comment type="caution">
    <text evidence="1">The sequence shown here is derived from an EMBL/GenBank/DDBJ whole genome shotgun (WGS) entry which is preliminary data.</text>
</comment>
<reference evidence="1 2" key="1">
    <citation type="submission" date="2024-05" db="EMBL/GenBank/DDBJ databases">
        <title>Haplotype-resolved chromosome-level genome assembly of Huyou (Citrus changshanensis).</title>
        <authorList>
            <person name="Miao C."/>
            <person name="Chen W."/>
            <person name="Wu Y."/>
            <person name="Wang L."/>
            <person name="Zhao S."/>
            <person name="Grierson D."/>
            <person name="Xu C."/>
            <person name="Chen K."/>
        </authorList>
    </citation>
    <scope>NUCLEOTIDE SEQUENCE [LARGE SCALE GENOMIC DNA]</scope>
    <source>
        <strain evidence="1">01-14</strain>
        <tissue evidence="1">Leaf</tissue>
    </source>
</reference>
<protein>
    <submittedName>
        <fullName evidence="1">Uncharacterized protein</fullName>
    </submittedName>
</protein>
<sequence length="61" mass="7135">MSTMHRSVPMIYRQVSGGTSLSYKLNCSLKRLKKSEKRKLWQHDILTLLTRRMADCSFSCL</sequence>
<evidence type="ECO:0000313" key="1">
    <source>
        <dbReference type="EMBL" id="KAK9176687.1"/>
    </source>
</evidence>
<accession>A0AAP0Q999</accession>
<name>A0AAP0Q999_9ROSI</name>
<dbReference type="EMBL" id="JBCGBO010000025">
    <property type="protein sequence ID" value="KAK9176687.1"/>
    <property type="molecule type" value="Genomic_DNA"/>
</dbReference>
<organism evidence="1 2">
    <name type="scientific">Citrus x changshan-huyou</name>
    <dbReference type="NCBI Taxonomy" id="2935761"/>
    <lineage>
        <taxon>Eukaryota</taxon>
        <taxon>Viridiplantae</taxon>
        <taxon>Streptophyta</taxon>
        <taxon>Embryophyta</taxon>
        <taxon>Tracheophyta</taxon>
        <taxon>Spermatophyta</taxon>
        <taxon>Magnoliopsida</taxon>
        <taxon>eudicotyledons</taxon>
        <taxon>Gunneridae</taxon>
        <taxon>Pentapetalae</taxon>
        <taxon>rosids</taxon>
        <taxon>malvids</taxon>
        <taxon>Sapindales</taxon>
        <taxon>Rutaceae</taxon>
        <taxon>Aurantioideae</taxon>
        <taxon>Citrus</taxon>
    </lineage>
</organism>
<keyword evidence="2" id="KW-1185">Reference proteome</keyword>
<dbReference type="AlphaFoldDB" id="A0AAP0Q999"/>
<dbReference type="Proteomes" id="UP001428341">
    <property type="component" value="Unassembled WGS sequence"/>
</dbReference>